<keyword evidence="3" id="KW-0472">Membrane</keyword>
<organism evidence="5 6">
    <name type="scientific">Actinomadura barringtoniae</name>
    <dbReference type="NCBI Taxonomy" id="1427535"/>
    <lineage>
        <taxon>Bacteria</taxon>
        <taxon>Bacillati</taxon>
        <taxon>Actinomycetota</taxon>
        <taxon>Actinomycetes</taxon>
        <taxon>Streptosporangiales</taxon>
        <taxon>Thermomonosporaceae</taxon>
        <taxon>Actinomadura</taxon>
    </lineage>
</organism>
<evidence type="ECO:0000313" key="6">
    <source>
        <dbReference type="Proteomes" id="UP000669179"/>
    </source>
</evidence>
<keyword evidence="3" id="KW-0812">Transmembrane</keyword>
<dbReference type="Proteomes" id="UP000669179">
    <property type="component" value="Unassembled WGS sequence"/>
</dbReference>
<evidence type="ECO:0000313" key="5">
    <source>
        <dbReference type="EMBL" id="MBO2451582.1"/>
    </source>
</evidence>
<dbReference type="Pfam" id="PF13490">
    <property type="entry name" value="zf-HC2"/>
    <property type="match status" value="1"/>
</dbReference>
<dbReference type="Gene3D" id="1.10.10.1320">
    <property type="entry name" value="Anti-sigma factor, zinc-finger domain"/>
    <property type="match status" value="1"/>
</dbReference>
<keyword evidence="6" id="KW-1185">Reference proteome</keyword>
<evidence type="ECO:0000256" key="3">
    <source>
        <dbReference type="SAM" id="Phobius"/>
    </source>
</evidence>
<protein>
    <submittedName>
        <fullName evidence="5">Zf-HC2 domain-containing protein</fullName>
    </submittedName>
</protein>
<accession>A0A939T9N5</accession>
<feature type="transmembrane region" description="Helical" evidence="3">
    <location>
        <begin position="107"/>
        <end position="127"/>
    </location>
</feature>
<evidence type="ECO:0000256" key="1">
    <source>
        <dbReference type="ARBA" id="ARBA00023015"/>
    </source>
</evidence>
<evidence type="ECO:0000256" key="2">
    <source>
        <dbReference type="ARBA" id="ARBA00023163"/>
    </source>
</evidence>
<gene>
    <name evidence="5" type="ORF">J4573_31135</name>
</gene>
<evidence type="ECO:0000259" key="4">
    <source>
        <dbReference type="Pfam" id="PF13490"/>
    </source>
</evidence>
<comment type="caution">
    <text evidence="5">The sequence shown here is derived from an EMBL/GenBank/DDBJ whole genome shotgun (WGS) entry which is preliminary data.</text>
</comment>
<keyword evidence="3" id="KW-1133">Transmembrane helix</keyword>
<name>A0A939T9N5_9ACTN</name>
<keyword evidence="1" id="KW-0805">Transcription regulation</keyword>
<feature type="domain" description="Putative zinc-finger" evidence="4">
    <location>
        <begin position="7"/>
        <end position="41"/>
    </location>
</feature>
<dbReference type="RefSeq" id="WP_208259459.1">
    <property type="nucleotide sequence ID" value="NZ_JAGEOJ010000013.1"/>
</dbReference>
<sequence>MNERWPCAQVRELIPEIAAGAATGDERARALEHLTACADCRRELAEIADLFDGLMLLTPEKQTPPGFESRTLERLALEKRRSSAFRSRTFSRRAHQRPRRVSRTVRWAAALITAAAVAAAAAGAVWWRTAPDRELAANYRHTLHVAHGKDFRAAPLVPTGSSEIATIFAYEGVPSWVYAIFRQPPRSGHYTVTMIVKDGRRYALNPFDSEGDTHGWGSRIQAPVHIRDIRTIEFRTSGTIAMTANFP</sequence>
<dbReference type="EMBL" id="JAGEOJ010000013">
    <property type="protein sequence ID" value="MBO2451582.1"/>
    <property type="molecule type" value="Genomic_DNA"/>
</dbReference>
<reference evidence="5" key="1">
    <citation type="submission" date="2021-03" db="EMBL/GenBank/DDBJ databases">
        <authorList>
            <person name="Kanchanasin P."/>
            <person name="Saeng-In P."/>
            <person name="Phongsopitanun W."/>
            <person name="Yuki M."/>
            <person name="Kudo T."/>
            <person name="Ohkuma M."/>
            <person name="Tanasupawat S."/>
        </authorList>
    </citation>
    <scope>NUCLEOTIDE SEQUENCE</scope>
    <source>
        <strain evidence="5">GKU 128</strain>
    </source>
</reference>
<dbReference type="AlphaFoldDB" id="A0A939T9N5"/>
<dbReference type="InterPro" id="IPR027383">
    <property type="entry name" value="Znf_put"/>
</dbReference>
<proteinExistence type="predicted"/>
<dbReference type="InterPro" id="IPR041916">
    <property type="entry name" value="Anti_sigma_zinc_sf"/>
</dbReference>
<keyword evidence="2" id="KW-0804">Transcription</keyword>